<evidence type="ECO:0008006" key="4">
    <source>
        <dbReference type="Google" id="ProtNLM"/>
    </source>
</evidence>
<dbReference type="Pfam" id="PF14023">
    <property type="entry name" value="Bestrophin-like"/>
    <property type="match status" value="1"/>
</dbReference>
<proteinExistence type="predicted"/>
<dbReference type="Proteomes" id="UP000553963">
    <property type="component" value="Unassembled WGS sequence"/>
</dbReference>
<evidence type="ECO:0000313" key="3">
    <source>
        <dbReference type="Proteomes" id="UP000553963"/>
    </source>
</evidence>
<reference evidence="2 3" key="1">
    <citation type="submission" date="2020-08" db="EMBL/GenBank/DDBJ databases">
        <title>Genomic Encyclopedia of Type Strains, Phase IV (KMG-IV): sequencing the most valuable type-strain genomes for metagenomic binning, comparative biology and taxonomic classification.</title>
        <authorList>
            <person name="Goeker M."/>
        </authorList>
    </citation>
    <scope>NUCLEOTIDE SEQUENCE [LARGE SCALE GENOMIC DNA]</scope>
    <source>
        <strain evidence="2 3">DSM 25966</strain>
    </source>
</reference>
<feature type="transmembrane region" description="Helical" evidence="1">
    <location>
        <begin position="184"/>
        <end position="205"/>
    </location>
</feature>
<keyword evidence="1" id="KW-1133">Transmembrane helix</keyword>
<dbReference type="AlphaFoldDB" id="A0A840AWU1"/>
<dbReference type="RefSeq" id="WP_183400408.1">
    <property type="nucleotide sequence ID" value="NZ_JACIDS010000005.1"/>
</dbReference>
<feature type="transmembrane region" description="Helical" evidence="1">
    <location>
        <begin position="12"/>
        <end position="35"/>
    </location>
</feature>
<feature type="transmembrane region" description="Helical" evidence="1">
    <location>
        <begin position="47"/>
        <end position="67"/>
    </location>
</feature>
<dbReference type="InterPro" id="IPR025333">
    <property type="entry name" value="DUF4239"/>
</dbReference>
<gene>
    <name evidence="2" type="ORF">GGR25_003800</name>
</gene>
<evidence type="ECO:0000313" key="2">
    <source>
        <dbReference type="EMBL" id="MBB3932736.1"/>
    </source>
</evidence>
<dbReference type="EMBL" id="JACIDS010000005">
    <property type="protein sequence ID" value="MBB3932736.1"/>
    <property type="molecule type" value="Genomic_DNA"/>
</dbReference>
<keyword evidence="1" id="KW-0472">Membrane</keyword>
<sequence>MQGWLGLSYEASVALVTFLCLCAASLGTLFTYHRLPEHHLDDKTLDIVRIVANIFGLLSSLVLGLMVSQASSNFGEVDKAVHAYATELILLDRAIRDLGPAAEPARADLLAYVTNVVAMRDVERPALPAENKTAEETLHDVRTKLAALQLTDPDMIAQRDTAKADVNTLLRARWGIIDRTEGSVPFPLLVALIVWLTMTMACYAYRAPKNAIVVTGFVVSSALLSGAIFMILDMGRPFDGPIQASSAPFEHALTELKR</sequence>
<evidence type="ECO:0000256" key="1">
    <source>
        <dbReference type="SAM" id="Phobius"/>
    </source>
</evidence>
<protein>
    <recommendedName>
        <fullName evidence="4">DUF4239 domain-containing protein</fullName>
    </recommendedName>
</protein>
<feature type="transmembrane region" description="Helical" evidence="1">
    <location>
        <begin position="212"/>
        <end position="232"/>
    </location>
</feature>
<organism evidence="2 3">
    <name type="scientific">Kaistia hirudinis</name>
    <dbReference type="NCBI Taxonomy" id="1293440"/>
    <lineage>
        <taxon>Bacteria</taxon>
        <taxon>Pseudomonadati</taxon>
        <taxon>Pseudomonadota</taxon>
        <taxon>Alphaproteobacteria</taxon>
        <taxon>Hyphomicrobiales</taxon>
        <taxon>Kaistiaceae</taxon>
        <taxon>Kaistia</taxon>
    </lineage>
</organism>
<keyword evidence="1" id="KW-0812">Transmembrane</keyword>
<name>A0A840AWU1_9HYPH</name>
<keyword evidence="3" id="KW-1185">Reference proteome</keyword>
<comment type="caution">
    <text evidence="2">The sequence shown here is derived from an EMBL/GenBank/DDBJ whole genome shotgun (WGS) entry which is preliminary data.</text>
</comment>
<accession>A0A840AWU1</accession>